<accession>A0A0E9TVB0</accession>
<name>A0A0E9TVB0_ANGAN</name>
<dbReference type="AlphaFoldDB" id="A0A0E9TVB0"/>
<reference evidence="1" key="1">
    <citation type="submission" date="2014-11" db="EMBL/GenBank/DDBJ databases">
        <authorList>
            <person name="Amaro Gonzalez C."/>
        </authorList>
    </citation>
    <scope>NUCLEOTIDE SEQUENCE</scope>
</reference>
<dbReference type="EMBL" id="GBXM01051185">
    <property type="protein sequence ID" value="JAH57392.1"/>
    <property type="molecule type" value="Transcribed_RNA"/>
</dbReference>
<protein>
    <submittedName>
        <fullName evidence="1">Uncharacterized protein</fullName>
    </submittedName>
</protein>
<reference evidence="1" key="2">
    <citation type="journal article" date="2015" name="Fish Shellfish Immunol.">
        <title>Early steps in the European eel (Anguilla anguilla)-Vibrio vulnificus interaction in the gills: Role of the RtxA13 toxin.</title>
        <authorList>
            <person name="Callol A."/>
            <person name="Pajuelo D."/>
            <person name="Ebbesson L."/>
            <person name="Teles M."/>
            <person name="MacKenzie S."/>
            <person name="Amaro C."/>
        </authorList>
    </citation>
    <scope>NUCLEOTIDE SEQUENCE</scope>
</reference>
<sequence length="28" mass="3292">MENVVIGRKWNIALYLVWAWLANPCDLC</sequence>
<organism evidence="1">
    <name type="scientific">Anguilla anguilla</name>
    <name type="common">European freshwater eel</name>
    <name type="synonym">Muraena anguilla</name>
    <dbReference type="NCBI Taxonomy" id="7936"/>
    <lineage>
        <taxon>Eukaryota</taxon>
        <taxon>Metazoa</taxon>
        <taxon>Chordata</taxon>
        <taxon>Craniata</taxon>
        <taxon>Vertebrata</taxon>
        <taxon>Euteleostomi</taxon>
        <taxon>Actinopterygii</taxon>
        <taxon>Neopterygii</taxon>
        <taxon>Teleostei</taxon>
        <taxon>Anguilliformes</taxon>
        <taxon>Anguillidae</taxon>
        <taxon>Anguilla</taxon>
    </lineage>
</organism>
<proteinExistence type="predicted"/>
<evidence type="ECO:0000313" key="1">
    <source>
        <dbReference type="EMBL" id="JAH57392.1"/>
    </source>
</evidence>